<evidence type="ECO:0000313" key="3">
    <source>
        <dbReference type="EnsemblMetazoa" id="CapteP175575"/>
    </source>
</evidence>
<dbReference type="GO" id="GO:0050659">
    <property type="term" value="F:N-acetylgalactosamine 4-sulfate 6-O-sulfotransferase activity"/>
    <property type="evidence" value="ECO:0007669"/>
    <property type="project" value="TreeGrafter"/>
</dbReference>
<keyword evidence="4" id="KW-1185">Reference proteome</keyword>
<evidence type="ECO:0000259" key="1">
    <source>
        <dbReference type="Pfam" id="PF00685"/>
    </source>
</evidence>
<organism evidence="2">
    <name type="scientific">Capitella teleta</name>
    <name type="common">Polychaete worm</name>
    <dbReference type="NCBI Taxonomy" id="283909"/>
    <lineage>
        <taxon>Eukaryota</taxon>
        <taxon>Metazoa</taxon>
        <taxon>Spiralia</taxon>
        <taxon>Lophotrochozoa</taxon>
        <taxon>Annelida</taxon>
        <taxon>Polychaeta</taxon>
        <taxon>Sedentaria</taxon>
        <taxon>Scolecida</taxon>
        <taxon>Capitellidae</taxon>
        <taxon>Capitella</taxon>
    </lineage>
</organism>
<evidence type="ECO:0000313" key="4">
    <source>
        <dbReference type="Proteomes" id="UP000014760"/>
    </source>
</evidence>
<protein>
    <recommendedName>
        <fullName evidence="1">Sulfotransferase domain-containing protein</fullName>
    </recommendedName>
</protein>
<dbReference type="EMBL" id="KB304960">
    <property type="protein sequence ID" value="ELU01564.1"/>
    <property type="molecule type" value="Genomic_DNA"/>
</dbReference>
<sequence>MSPSREKSIRVGGYSYPAKGYDGRFEKPTPDVLVDIANNELINSRIERVQPAHIPFLPNYKNPCWFEEVEASTAYTGNVYSYFKDRDHRIRPAFERFKNVLLNRQKRDGNAWLLRCIPYFYLVGAPRCGTTDIYSKMILHPEIPHQIGKETVYWNRARYLMSQVVGTRPIPPEFKVPLSLRHYVEWFDTPAEDIRSTVDKGSNDLPQHNLILGDFSPSYMYDFDAWRYVPSNEDSPNFIVADMIKTINPDAKILFVFRNPIERLISDYLFWSPKNRKTPQEFHELVEANLKMIDTCRATYAFRYCLHDRTTHARQLPIRPRAGLYYTYMKEWFNVFPRNQTLVVRFEDYRDERRSTLSQIFRFLGVQKMTAGWFSYVTSGQPKNQSQKDTFKGPMWNSTLSLLEEFYRPWNEKLADLLQDDKFLWR</sequence>
<evidence type="ECO:0000313" key="2">
    <source>
        <dbReference type="EMBL" id="ELU01564.1"/>
    </source>
</evidence>
<dbReference type="PANTHER" id="PTHR15723">
    <property type="entry name" value="CARBOHYDRATE SULFOTRANSFERASE 15"/>
    <property type="match status" value="1"/>
</dbReference>
<reference evidence="2 4" key="2">
    <citation type="journal article" date="2013" name="Nature">
        <title>Insights into bilaterian evolution from three spiralian genomes.</title>
        <authorList>
            <person name="Simakov O."/>
            <person name="Marletaz F."/>
            <person name="Cho S.J."/>
            <person name="Edsinger-Gonzales E."/>
            <person name="Havlak P."/>
            <person name="Hellsten U."/>
            <person name="Kuo D.H."/>
            <person name="Larsson T."/>
            <person name="Lv J."/>
            <person name="Arendt D."/>
            <person name="Savage R."/>
            <person name="Osoegawa K."/>
            <person name="de Jong P."/>
            <person name="Grimwood J."/>
            <person name="Chapman J.A."/>
            <person name="Shapiro H."/>
            <person name="Aerts A."/>
            <person name="Otillar R.P."/>
            <person name="Terry A.Y."/>
            <person name="Boore J.L."/>
            <person name="Grigoriev I.V."/>
            <person name="Lindberg D.R."/>
            <person name="Seaver E.C."/>
            <person name="Weisblat D.A."/>
            <person name="Putnam N.H."/>
            <person name="Rokhsar D.S."/>
        </authorList>
    </citation>
    <scope>NUCLEOTIDE SEQUENCE</scope>
    <source>
        <strain evidence="2 4">I ESC-2004</strain>
    </source>
</reference>
<feature type="domain" description="Sulfotransferase" evidence="1">
    <location>
        <begin position="122"/>
        <end position="367"/>
    </location>
</feature>
<proteinExistence type="predicted"/>
<dbReference type="EMBL" id="AMQN01009224">
    <property type="status" value="NOT_ANNOTATED_CDS"/>
    <property type="molecule type" value="Genomic_DNA"/>
</dbReference>
<dbReference type="GO" id="GO:0019319">
    <property type="term" value="P:hexose biosynthetic process"/>
    <property type="evidence" value="ECO:0007669"/>
    <property type="project" value="TreeGrafter"/>
</dbReference>
<reference evidence="3" key="3">
    <citation type="submission" date="2015-06" db="UniProtKB">
        <authorList>
            <consortium name="EnsemblMetazoa"/>
        </authorList>
    </citation>
    <scope>IDENTIFICATION</scope>
</reference>
<dbReference type="Proteomes" id="UP000014760">
    <property type="component" value="Unassembled WGS sequence"/>
</dbReference>
<dbReference type="OrthoDB" id="8068875at2759"/>
<accession>R7U6F0</accession>
<dbReference type="SUPFAM" id="SSF52540">
    <property type="entry name" value="P-loop containing nucleoside triphosphate hydrolases"/>
    <property type="match status" value="1"/>
</dbReference>
<reference evidence="4" key="1">
    <citation type="submission" date="2012-12" db="EMBL/GenBank/DDBJ databases">
        <authorList>
            <person name="Hellsten U."/>
            <person name="Grimwood J."/>
            <person name="Chapman J.A."/>
            <person name="Shapiro H."/>
            <person name="Aerts A."/>
            <person name="Otillar R.P."/>
            <person name="Terry A.Y."/>
            <person name="Boore J.L."/>
            <person name="Simakov O."/>
            <person name="Marletaz F."/>
            <person name="Cho S.-J."/>
            <person name="Edsinger-Gonzales E."/>
            <person name="Havlak P."/>
            <person name="Kuo D.-H."/>
            <person name="Larsson T."/>
            <person name="Lv J."/>
            <person name="Arendt D."/>
            <person name="Savage R."/>
            <person name="Osoegawa K."/>
            <person name="de Jong P."/>
            <person name="Lindberg D.R."/>
            <person name="Seaver E.C."/>
            <person name="Weisblat D.A."/>
            <person name="Putnam N.H."/>
            <person name="Grigoriev I.V."/>
            <person name="Rokhsar D.S."/>
        </authorList>
    </citation>
    <scope>NUCLEOTIDE SEQUENCE</scope>
    <source>
        <strain evidence="4">I ESC-2004</strain>
    </source>
</reference>
<name>R7U6F0_CAPTE</name>
<dbReference type="PANTHER" id="PTHR15723:SF0">
    <property type="entry name" value="CARBOHYDRATE SULFOTRANSFERASE 15"/>
    <property type="match status" value="1"/>
</dbReference>
<dbReference type="AlphaFoldDB" id="R7U6F0"/>
<dbReference type="HOGENOM" id="CLU_017703_2_0_1"/>
<dbReference type="EnsemblMetazoa" id="CapteT175575">
    <property type="protein sequence ID" value="CapteP175575"/>
    <property type="gene ID" value="CapteG175575"/>
</dbReference>
<dbReference type="STRING" id="283909.R7U6F0"/>
<dbReference type="OMA" id="CYDSEND"/>
<dbReference type="Gene3D" id="3.40.50.300">
    <property type="entry name" value="P-loop containing nucleotide triphosphate hydrolases"/>
    <property type="match status" value="1"/>
</dbReference>
<dbReference type="InterPro" id="IPR000863">
    <property type="entry name" value="Sulfotransferase_dom"/>
</dbReference>
<gene>
    <name evidence="2" type="ORF">CAPTEDRAFT_175575</name>
</gene>
<dbReference type="InterPro" id="IPR027417">
    <property type="entry name" value="P-loop_NTPase"/>
</dbReference>
<dbReference type="Pfam" id="PF00685">
    <property type="entry name" value="Sulfotransfer_1"/>
    <property type="match status" value="1"/>
</dbReference>
<dbReference type="InterPro" id="IPR052654">
    <property type="entry name" value="CS_Sulfotransferase"/>
</dbReference>